<name>A0A3S1D5Q5_9BACT</name>
<dbReference type="PANTHER" id="PTHR43135:SF3">
    <property type="entry name" value="ALPHA-D-RIBOSE 1-METHYLPHOSPHONATE 5-TRIPHOSPHATE DIPHOSPHATASE"/>
    <property type="match status" value="1"/>
</dbReference>
<feature type="domain" description="Amidohydrolase-related" evidence="1">
    <location>
        <begin position="352"/>
        <end position="420"/>
    </location>
</feature>
<evidence type="ECO:0000259" key="1">
    <source>
        <dbReference type="Pfam" id="PF01979"/>
    </source>
</evidence>
<dbReference type="Gene3D" id="2.30.40.10">
    <property type="entry name" value="Urease, subunit C, domain 1"/>
    <property type="match status" value="2"/>
</dbReference>
<proteinExistence type="predicted"/>
<dbReference type="OrthoDB" id="9797498at2"/>
<comment type="caution">
    <text evidence="2">The sequence shown here is derived from an EMBL/GenBank/DDBJ whole genome shotgun (WGS) entry which is preliminary data.</text>
</comment>
<sequence length="438" mass="49708">MNKNCYLLCLAVFLQQLLYAQHLPVLLKNCSLVDVKKGAVITATDILLENGRIKKIAPRIPRSGKQYQVIDVAGRYVTPGLIDMHAHLPGKEGQQFDTHDYLLLQLLCGITSIRSMRGAPEHPALKDSLQRGLIAGPTLYICSKALVEDTTTTIARLDSIVKENKAQGFQYIKYLHSKNPAFYDTLSWYCRYYQIPLVGHGPAGGLAQAVKCRVWNVEHIEPFLKAYQQDSVAFYTMIAALAKQPLYVCPDLYWYYPAYDQLPLQELLQKKGMPWVSTAVRQEWKTETEKYYAEQEAPANKTIFLQKRDKWQQQLQLTKYLLYRMNQAGIRLMVSAGDGYFIIPGFSYYDELRLLKEAGISNADILRAATINAAACLLDTANTGSIEENKVADLLIVAKNPLENISHLEQIYSVISKGQVYTSKMMEEKLHVLRQKNK</sequence>
<gene>
    <name evidence="2" type="ORF">ECE50_015980</name>
</gene>
<dbReference type="PANTHER" id="PTHR43135">
    <property type="entry name" value="ALPHA-D-RIBOSE 1-METHYLPHOSPHONATE 5-TRIPHOSPHATE DIPHOSPHATASE"/>
    <property type="match status" value="1"/>
</dbReference>
<dbReference type="SUPFAM" id="SSF51556">
    <property type="entry name" value="Metallo-dependent hydrolases"/>
    <property type="match status" value="1"/>
</dbReference>
<dbReference type="InterPro" id="IPR006680">
    <property type="entry name" value="Amidohydro-rel"/>
</dbReference>
<reference evidence="2" key="1">
    <citation type="submission" date="2020-05" db="EMBL/GenBank/DDBJ databases">
        <title>Chitinophaga laudate sp. nov., isolated from a tropical peat swamp.</title>
        <authorList>
            <person name="Goh C.B.S."/>
            <person name="Lee M.S."/>
            <person name="Parimannan S."/>
            <person name="Pasbakhsh P."/>
            <person name="Yule C.M."/>
            <person name="Rajandas H."/>
            <person name="Loke S."/>
            <person name="Croft L."/>
            <person name="Tan J.B.L."/>
        </authorList>
    </citation>
    <scope>NUCLEOTIDE SEQUENCE</scope>
    <source>
        <strain evidence="2">Mgbs1</strain>
    </source>
</reference>
<dbReference type="Proteomes" id="UP000281028">
    <property type="component" value="Unassembled WGS sequence"/>
</dbReference>
<dbReference type="Pfam" id="PF01979">
    <property type="entry name" value="Amidohydro_1"/>
    <property type="match status" value="1"/>
</dbReference>
<dbReference type="EMBL" id="RIAR02000001">
    <property type="protein sequence ID" value="NSL88338.1"/>
    <property type="molecule type" value="Genomic_DNA"/>
</dbReference>
<dbReference type="AlphaFoldDB" id="A0A3S1D5Q5"/>
<dbReference type="SUPFAM" id="SSF51338">
    <property type="entry name" value="Composite domain of metallo-dependent hydrolases"/>
    <property type="match status" value="1"/>
</dbReference>
<accession>A0A3S1D5Q5</accession>
<evidence type="ECO:0000313" key="3">
    <source>
        <dbReference type="Proteomes" id="UP000281028"/>
    </source>
</evidence>
<evidence type="ECO:0000313" key="2">
    <source>
        <dbReference type="EMBL" id="NSL88338.1"/>
    </source>
</evidence>
<dbReference type="Gene3D" id="3.20.20.140">
    <property type="entry name" value="Metal-dependent hydrolases"/>
    <property type="match status" value="2"/>
</dbReference>
<protein>
    <submittedName>
        <fullName evidence="2">Amidohydrolase family protein</fullName>
    </submittedName>
</protein>
<dbReference type="InterPro" id="IPR011059">
    <property type="entry name" value="Metal-dep_hydrolase_composite"/>
</dbReference>
<organism evidence="2 3">
    <name type="scientific">Chitinophaga solisilvae</name>
    <dbReference type="NCBI Taxonomy" id="1233460"/>
    <lineage>
        <taxon>Bacteria</taxon>
        <taxon>Pseudomonadati</taxon>
        <taxon>Bacteroidota</taxon>
        <taxon>Chitinophagia</taxon>
        <taxon>Chitinophagales</taxon>
        <taxon>Chitinophagaceae</taxon>
        <taxon>Chitinophaga</taxon>
    </lineage>
</organism>
<keyword evidence="3" id="KW-1185">Reference proteome</keyword>
<dbReference type="InterPro" id="IPR051781">
    <property type="entry name" value="Metallo-dep_Hydrolase"/>
</dbReference>
<dbReference type="InterPro" id="IPR032466">
    <property type="entry name" value="Metal_Hydrolase"/>
</dbReference>
<dbReference type="GO" id="GO:0016810">
    <property type="term" value="F:hydrolase activity, acting on carbon-nitrogen (but not peptide) bonds"/>
    <property type="evidence" value="ECO:0007669"/>
    <property type="project" value="InterPro"/>
</dbReference>